<protein>
    <recommendedName>
        <fullName evidence="4">Guanylate cyclase domain-containing protein</fullName>
    </recommendedName>
</protein>
<dbReference type="GO" id="GO:0009190">
    <property type="term" value="P:cyclic nucleotide biosynthetic process"/>
    <property type="evidence" value="ECO:0007669"/>
    <property type="project" value="InterPro"/>
</dbReference>
<feature type="transmembrane region" description="Helical" evidence="3">
    <location>
        <begin position="175"/>
        <end position="194"/>
    </location>
</feature>
<name>A0A8S1SJ55_9CILI</name>
<proteinExistence type="predicted"/>
<feature type="compositionally biased region" description="Basic and acidic residues" evidence="2">
    <location>
        <begin position="1"/>
        <end position="10"/>
    </location>
</feature>
<dbReference type="PANTHER" id="PTHR43336:SF3">
    <property type="entry name" value="GUANYLATE CYCLASE DOMAIN-CONTAINING PROTEIN"/>
    <property type="match status" value="1"/>
</dbReference>
<feature type="transmembrane region" description="Helical" evidence="3">
    <location>
        <begin position="110"/>
        <end position="129"/>
    </location>
</feature>
<sequence>MQKLTDKQKDNPFVQKDTSREEEIENDGKIRKVRSPSSVADLNDLRSNRSQHSGKSVRSARSSKLGINQSGNEEQRKKPPRKLNSVIMVRLSKLQNIKQTPAYQKLISQLIEGWTFSIIMAIVTLYALFGDDIRILSVNKTEDDIFFILTIISMSFFSLEIILTSIINPNYILNFYFFLDVISTATMILDIGWITDLWYGEEGDIGNATTIKALGRASRVARKAARVIRIIRLVRLVKLYKHARQQYEKEQQKKILQQILKQNKLISEENQKQQQQNNVTPYHKQYLMQRNSSYPSPPPSGRLYLKSNEDAQELNEQQKLVTECKQPYIGLIQPQQTPQNNQIAVSQISAQSNQQLNQPNQNTPNIINEQLKSSQLSSMSNENIKESNVGTKLSDLVMRRVIAIVLSILISIPVLSLDTYQETINSYDSGIFRIAQFKDNYNIVLSLTQQYVKFHQDEIYPILAVFVQRQNVTDNSPKLNDSNFIIFNYSQNHNWFKETSYNIDEYRQSDKQYFAAIDSNDFLSTCSVADLVDYNKTNAILSIFQTIFVCIVLAASAVLFNKDVNELVIEPIERMMEKIELIAQNPLEAVNIEEQEDLIMEQLEKDEDDEKIKQKYIERKMETYFLQRLIMKVGALLAVGFGEAGSEIIAENIKKGGSVDPMLPGKKIMAIFGFCDIRNFTDATEVLQQDVMVFVNEIAEIVHSTVDSYGGSANKNIGDAFLLVWKYFPMEYHPDPQYPQKLIVRTEHHIKQKGDMAVLSFLKIITAISISKKLEKYKKHAGLNARMKDYSVKMGFGLHMGWGIEGAIGSSFKIDASYLSPNVNLASRLEAATKQFGSIILISGILKQHLTEECQKQLRLIDIVTVKGSIEPVEIHTIDMSIKNLLAKTKELQDKFDVSKMNQQEQKQFRVLNRFKRNQLQKDVSKDKINIADQFKIDEEIIYAREPYTQEFYQTWQEGFKFYIKGQWDLAQSLFSKTLYMIPDHKDGPSNTLLDVIHSNAGKAPHDWKGYRELTEK</sequence>
<feature type="compositionally biased region" description="Basic and acidic residues" evidence="2">
    <location>
        <begin position="17"/>
        <end position="30"/>
    </location>
</feature>
<dbReference type="CDD" id="cd07302">
    <property type="entry name" value="CHD"/>
    <property type="match status" value="1"/>
</dbReference>
<feature type="coiled-coil region" evidence="1">
    <location>
        <begin position="233"/>
        <end position="276"/>
    </location>
</feature>
<gene>
    <name evidence="5" type="ORF">PPENT_87.1.T0070325</name>
</gene>
<reference evidence="5" key="1">
    <citation type="submission" date="2021-01" db="EMBL/GenBank/DDBJ databases">
        <authorList>
            <consortium name="Genoscope - CEA"/>
            <person name="William W."/>
        </authorList>
    </citation>
    <scope>NUCLEOTIDE SEQUENCE</scope>
</reference>
<dbReference type="Proteomes" id="UP000689195">
    <property type="component" value="Unassembled WGS sequence"/>
</dbReference>
<feature type="compositionally biased region" description="Polar residues" evidence="2">
    <location>
        <begin position="48"/>
        <end position="72"/>
    </location>
</feature>
<keyword evidence="3" id="KW-0812">Transmembrane</keyword>
<dbReference type="InterPro" id="IPR001054">
    <property type="entry name" value="A/G_cyclase"/>
</dbReference>
<keyword evidence="1" id="KW-0175">Coiled coil</keyword>
<dbReference type="PROSITE" id="PS50125">
    <property type="entry name" value="GUANYLATE_CYCLASE_2"/>
    <property type="match status" value="1"/>
</dbReference>
<dbReference type="PANTHER" id="PTHR43336">
    <property type="entry name" value="OXYGEN SENSOR HISTIDINE KINASE RESPONSE REGULATOR DEVS/DOSS"/>
    <property type="match status" value="1"/>
</dbReference>
<feature type="domain" description="Guanylate cyclase" evidence="4">
    <location>
        <begin position="671"/>
        <end position="830"/>
    </location>
</feature>
<feature type="transmembrane region" description="Helical" evidence="3">
    <location>
        <begin position="145"/>
        <end position="163"/>
    </location>
</feature>
<evidence type="ECO:0000313" key="6">
    <source>
        <dbReference type="Proteomes" id="UP000689195"/>
    </source>
</evidence>
<dbReference type="GO" id="GO:0035556">
    <property type="term" value="P:intracellular signal transduction"/>
    <property type="evidence" value="ECO:0007669"/>
    <property type="project" value="InterPro"/>
</dbReference>
<evidence type="ECO:0000256" key="3">
    <source>
        <dbReference type="SAM" id="Phobius"/>
    </source>
</evidence>
<dbReference type="Pfam" id="PF00211">
    <property type="entry name" value="Guanylate_cyc"/>
    <property type="match status" value="1"/>
</dbReference>
<keyword evidence="6" id="KW-1185">Reference proteome</keyword>
<dbReference type="AlphaFoldDB" id="A0A8S1SJ55"/>
<evidence type="ECO:0000259" key="4">
    <source>
        <dbReference type="PROSITE" id="PS50125"/>
    </source>
</evidence>
<evidence type="ECO:0000313" key="5">
    <source>
        <dbReference type="EMBL" id="CAD8138812.1"/>
    </source>
</evidence>
<organism evidence="5 6">
    <name type="scientific">Paramecium pentaurelia</name>
    <dbReference type="NCBI Taxonomy" id="43138"/>
    <lineage>
        <taxon>Eukaryota</taxon>
        <taxon>Sar</taxon>
        <taxon>Alveolata</taxon>
        <taxon>Ciliophora</taxon>
        <taxon>Intramacronucleata</taxon>
        <taxon>Oligohymenophorea</taxon>
        <taxon>Peniculida</taxon>
        <taxon>Parameciidae</taxon>
        <taxon>Paramecium</taxon>
    </lineage>
</organism>
<keyword evidence="3" id="KW-1133">Transmembrane helix</keyword>
<evidence type="ECO:0000256" key="1">
    <source>
        <dbReference type="SAM" id="Coils"/>
    </source>
</evidence>
<accession>A0A8S1SJ55</accession>
<comment type="caution">
    <text evidence="5">The sequence shown here is derived from an EMBL/GenBank/DDBJ whole genome shotgun (WGS) entry which is preliminary data.</text>
</comment>
<keyword evidence="3" id="KW-0472">Membrane</keyword>
<evidence type="ECO:0000256" key="2">
    <source>
        <dbReference type="SAM" id="MobiDB-lite"/>
    </source>
</evidence>
<dbReference type="EMBL" id="CAJJDO010000007">
    <property type="protein sequence ID" value="CAD8138812.1"/>
    <property type="molecule type" value="Genomic_DNA"/>
</dbReference>
<feature type="region of interest" description="Disordered" evidence="2">
    <location>
        <begin position="1"/>
        <end position="79"/>
    </location>
</feature>
<dbReference type="OrthoDB" id="60033at2759"/>